<evidence type="ECO:0000313" key="2">
    <source>
        <dbReference type="EMBL" id="MXN48561.1"/>
    </source>
</evidence>
<protein>
    <recommendedName>
        <fullName evidence="1">Immunity MXAN-0049 protein domain-containing protein</fullName>
    </recommendedName>
</protein>
<keyword evidence="3" id="KW-1185">Reference proteome</keyword>
<name>A0A6N8SII9_9HYPH</name>
<proteinExistence type="predicted"/>
<feature type="domain" description="Immunity MXAN-0049 protein" evidence="1">
    <location>
        <begin position="93"/>
        <end position="175"/>
    </location>
</feature>
<dbReference type="OrthoDB" id="8072781at2"/>
<evidence type="ECO:0000313" key="3">
    <source>
        <dbReference type="Proteomes" id="UP000435802"/>
    </source>
</evidence>
<evidence type="ECO:0000259" key="1">
    <source>
        <dbReference type="Pfam" id="PF07791"/>
    </source>
</evidence>
<comment type="caution">
    <text evidence="2">The sequence shown here is derived from an EMBL/GenBank/DDBJ whole genome shotgun (WGS) entry which is preliminary data.</text>
</comment>
<organism evidence="2 3">
    <name type="scientific">Shinella kummerowiae</name>
    <dbReference type="NCBI Taxonomy" id="417745"/>
    <lineage>
        <taxon>Bacteria</taxon>
        <taxon>Pseudomonadati</taxon>
        <taxon>Pseudomonadota</taxon>
        <taxon>Alphaproteobacteria</taxon>
        <taxon>Hyphomicrobiales</taxon>
        <taxon>Rhizobiaceae</taxon>
        <taxon>Shinella</taxon>
    </lineage>
</organism>
<accession>A0A6N8SII9</accession>
<dbReference type="InterPro" id="IPR012433">
    <property type="entry name" value="Imm11"/>
</dbReference>
<dbReference type="EMBL" id="WUMK01000011">
    <property type="protein sequence ID" value="MXN48561.1"/>
    <property type="molecule type" value="Genomic_DNA"/>
</dbReference>
<sequence>MSMTIYTFAVLENQEWIFPVDNEDFETFLAMDGRVIRDWAAPVMRIVRAEDGAKKPSYSDFPWLGEHAPILRKPAVDALAPVLTLYGQLLPLKGEEVWLFNVTTILDALDTEKSSIIYFDDGDILDIERYVFKEEVIGTAEIFKLRKRASPVYVSDSFVAKVRDAGLRGVSFTPVWTSQE</sequence>
<reference evidence="2 3" key="1">
    <citation type="submission" date="2019-12" db="EMBL/GenBank/DDBJ databases">
        <title>Shinella kummerowiae sp. nov., a symbiotic bacterium isolated from root nodules of the herbal legume Kummerowia stipulacea.</title>
        <authorList>
            <person name="Gao J."/>
        </authorList>
    </citation>
    <scope>NUCLEOTIDE SEQUENCE [LARGE SCALE GENOMIC DNA]</scope>
    <source>
        <strain evidence="2 3">CCBAU 25048</strain>
    </source>
</reference>
<dbReference type="Proteomes" id="UP000435802">
    <property type="component" value="Unassembled WGS sequence"/>
</dbReference>
<dbReference type="AlphaFoldDB" id="A0A6N8SII9"/>
<dbReference type="Pfam" id="PF07791">
    <property type="entry name" value="Imm11"/>
    <property type="match status" value="1"/>
</dbReference>
<gene>
    <name evidence="2" type="ORF">GR138_25435</name>
</gene>